<dbReference type="PANTHER" id="PTHR43149">
    <property type="entry name" value="ENOYL-COA HYDRATASE"/>
    <property type="match status" value="1"/>
</dbReference>
<proteinExistence type="inferred from homology"/>
<dbReference type="InterPro" id="IPR018376">
    <property type="entry name" value="Enoyl-CoA_hyd/isom_CS"/>
</dbReference>
<dbReference type="Pfam" id="PF00378">
    <property type="entry name" value="ECH_1"/>
    <property type="match status" value="1"/>
</dbReference>
<evidence type="ECO:0000256" key="3">
    <source>
        <dbReference type="ARBA" id="ARBA00022832"/>
    </source>
</evidence>
<protein>
    <recommendedName>
        <fullName evidence="7">Enoyl-CoA hydratase</fullName>
    </recommendedName>
</protein>
<dbReference type="PANTHER" id="PTHR43149:SF1">
    <property type="entry name" value="DELTA(3,5)-DELTA(2,4)-DIENOYL-COA ISOMERASE, MITOCHONDRIAL"/>
    <property type="match status" value="1"/>
</dbReference>
<dbReference type="UniPathway" id="UPA00659"/>
<evidence type="ECO:0000256" key="2">
    <source>
        <dbReference type="ARBA" id="ARBA00005254"/>
    </source>
</evidence>
<evidence type="ECO:0000313" key="6">
    <source>
        <dbReference type="EMBL" id="KKN97768.1"/>
    </source>
</evidence>
<dbReference type="AlphaFoldDB" id="A0A0F9XZH4"/>
<dbReference type="InterPro" id="IPR001753">
    <property type="entry name" value="Enoyl-CoA_hydra/iso"/>
</dbReference>
<name>A0A0F9XZH4_9ZZZZ</name>
<dbReference type="InterPro" id="IPR029045">
    <property type="entry name" value="ClpP/crotonase-like_dom_sf"/>
</dbReference>
<evidence type="ECO:0008006" key="7">
    <source>
        <dbReference type="Google" id="ProtNLM"/>
    </source>
</evidence>
<evidence type="ECO:0000256" key="1">
    <source>
        <dbReference type="ARBA" id="ARBA00005005"/>
    </source>
</evidence>
<keyword evidence="5" id="KW-0413">Isomerase</keyword>
<organism evidence="6">
    <name type="scientific">marine sediment metagenome</name>
    <dbReference type="NCBI Taxonomy" id="412755"/>
    <lineage>
        <taxon>unclassified sequences</taxon>
        <taxon>metagenomes</taxon>
        <taxon>ecological metagenomes</taxon>
    </lineage>
</organism>
<comment type="pathway">
    <text evidence="1">Lipid metabolism; fatty acid beta-oxidation.</text>
</comment>
<dbReference type="PROSITE" id="PS00166">
    <property type="entry name" value="ENOYL_COA_HYDRATASE"/>
    <property type="match status" value="1"/>
</dbReference>
<reference evidence="6" key="1">
    <citation type="journal article" date="2015" name="Nature">
        <title>Complex archaea that bridge the gap between prokaryotes and eukaryotes.</title>
        <authorList>
            <person name="Spang A."/>
            <person name="Saw J.H."/>
            <person name="Jorgensen S.L."/>
            <person name="Zaremba-Niedzwiedzka K."/>
            <person name="Martijn J."/>
            <person name="Lind A.E."/>
            <person name="van Eijk R."/>
            <person name="Schleper C."/>
            <person name="Guy L."/>
            <person name="Ettema T.J."/>
        </authorList>
    </citation>
    <scope>NUCLEOTIDE SEQUENCE</scope>
</reference>
<gene>
    <name evidence="6" type="ORF">LCGC14_0152800</name>
</gene>
<comment type="similarity">
    <text evidence="2">Belongs to the enoyl-CoA hydratase/isomerase family.</text>
</comment>
<keyword evidence="3" id="KW-0276">Fatty acid metabolism</keyword>
<keyword evidence="4" id="KW-0443">Lipid metabolism</keyword>
<dbReference type="EMBL" id="LAZR01000055">
    <property type="protein sequence ID" value="KKN97768.1"/>
    <property type="molecule type" value="Genomic_DNA"/>
</dbReference>
<dbReference type="GO" id="GO:0006635">
    <property type="term" value="P:fatty acid beta-oxidation"/>
    <property type="evidence" value="ECO:0007669"/>
    <property type="project" value="UniProtKB-UniPathway"/>
</dbReference>
<dbReference type="InterPro" id="IPR045002">
    <property type="entry name" value="Ech1-like"/>
</dbReference>
<dbReference type="Gene3D" id="1.10.12.10">
    <property type="entry name" value="Lyase 2-enoyl-coa Hydratase, Chain A, domain 2"/>
    <property type="match status" value="1"/>
</dbReference>
<evidence type="ECO:0000256" key="4">
    <source>
        <dbReference type="ARBA" id="ARBA00023098"/>
    </source>
</evidence>
<evidence type="ECO:0000256" key="5">
    <source>
        <dbReference type="ARBA" id="ARBA00023235"/>
    </source>
</evidence>
<dbReference type="InterPro" id="IPR014748">
    <property type="entry name" value="Enoyl-CoA_hydra_C"/>
</dbReference>
<dbReference type="NCBIfam" id="NF005699">
    <property type="entry name" value="PRK07509.1"/>
    <property type="match status" value="1"/>
</dbReference>
<dbReference type="Gene3D" id="3.90.226.10">
    <property type="entry name" value="2-enoyl-CoA Hydratase, Chain A, domain 1"/>
    <property type="match status" value="1"/>
</dbReference>
<accession>A0A0F9XZH4</accession>
<dbReference type="CDD" id="cd06558">
    <property type="entry name" value="crotonase-like"/>
    <property type="match status" value="1"/>
</dbReference>
<dbReference type="GO" id="GO:0016853">
    <property type="term" value="F:isomerase activity"/>
    <property type="evidence" value="ECO:0007669"/>
    <property type="project" value="UniProtKB-KW"/>
</dbReference>
<dbReference type="SUPFAM" id="SSF52096">
    <property type="entry name" value="ClpP/crotonase"/>
    <property type="match status" value="1"/>
</dbReference>
<comment type="caution">
    <text evidence="6">The sequence shown here is derived from an EMBL/GenBank/DDBJ whole genome shotgun (WGS) entry which is preliminary data.</text>
</comment>
<sequence>MSRVSVTYDNQIAHVRLTRADKMNAVDQDMIDAVIAAGNEVAASNARAVVISGEGKAFCAGIDIGGMGALAGGDPTERMMTRTHGDGTTNQWQEVAMVWTRLGVPVIAALHGKTYGAGLQLALGADIRIAAPDTEMAVMEMKWGIVPDMGGMVLLPKLVRGDVLRLLTYTAQPIGAEQAERWGLVTQIAEDSLAAAMALATTIAGKSPSAIKAAKRLTAFAEVGDADAVLLAESREQAALLGRPHQMEVIAAEFGKRPAVFKD</sequence>